<organism evidence="7 8">
    <name type="scientific">Lithocarpus litseifolius</name>
    <dbReference type="NCBI Taxonomy" id="425828"/>
    <lineage>
        <taxon>Eukaryota</taxon>
        <taxon>Viridiplantae</taxon>
        <taxon>Streptophyta</taxon>
        <taxon>Embryophyta</taxon>
        <taxon>Tracheophyta</taxon>
        <taxon>Spermatophyta</taxon>
        <taxon>Magnoliopsida</taxon>
        <taxon>eudicotyledons</taxon>
        <taxon>Gunneridae</taxon>
        <taxon>Pentapetalae</taxon>
        <taxon>rosids</taxon>
        <taxon>fabids</taxon>
        <taxon>Fagales</taxon>
        <taxon>Fagaceae</taxon>
        <taxon>Lithocarpus</taxon>
    </lineage>
</organism>
<feature type="compositionally biased region" description="Pro residues" evidence="1">
    <location>
        <begin position="965"/>
        <end position="1007"/>
    </location>
</feature>
<feature type="domain" description="ATPase AAA-type core" evidence="2">
    <location>
        <begin position="1172"/>
        <end position="1249"/>
    </location>
</feature>
<dbReference type="GO" id="GO:0005524">
    <property type="term" value="F:ATP binding"/>
    <property type="evidence" value="ECO:0007669"/>
    <property type="project" value="InterPro"/>
</dbReference>
<dbReference type="InterPro" id="IPR027417">
    <property type="entry name" value="P-loop_NTPase"/>
</dbReference>
<dbReference type="InterPro" id="IPR058545">
    <property type="entry name" value="Beta-prop_EMC1_1st"/>
</dbReference>
<sequence length="2397" mass="266988">MSCFKLPVGLCKEIKMQIGKFWWGERGGQRKIHWKRWEILCKSKSKGGMGFKDLVFSTKYFPSGSVFEARSSTGSFAWQSLLKARHVIKKGMLWRVGDGSQIRVFHDNWIPGSFPTKVVSRTPGGEDDSTVSSLIDQTTKEWNGHLIDLKITPYMAQKIKAIPLSTTMLGDCIVWPRTRDGNYLVKTGYQLLGEFENREVASGLSNSNLRSFWKGVWKLRIPNKIKNFFWRTCTESFPTLANLHRCKVCWGLGFNKLRKPQLRLVSFIDLVSVVSQHGENLELFTVLAWYIWCRQNKCHFNELCLPPKKLFDAAESTLKEFQHKPVNRSEKIKPQPQRWSPLEPGTYKVNYDGAYFAEEEEAGIDVVVRNKLGQVMASLAEKLVMPSTVEVLEAMAARRAMIFMEELGLRQAIFEGDSELVVKALIGDCPDSMAAVAAEIPDEFGPGPIEGSVLRALKEHRSCAVWEGKDPGALTCRGRNNEFRKRLPMVDDRILDIVKRVGLEGLHRTPSREIDHNLITAFVERWRPETHTFHLPHGETTITLQDVEVILGIPIDGEAIVGTTDLTWAAECRDMLGIPINGVVLKGQRIQINRLLQKVDQGLPDGAAEVVVHQYARCYILALLGDTIFADKSGDRVHTMWLQLLRDLNNPPRYSWGSACLAWLYRELCRATDRKSSQIGGALILVQYWAWVRFPFLCPRTDLPPDDAYGPPVAPSPLSIKTVWVVNTKNSPAEICLVRYRQLLDSMLPNQVVWQPYEAELGHLPAFCVAGRAVWTARVPLVCFWLVEKHTSDRVVRQFGMVQEIPPSVDTDEALHAIDLRGKIEVNWRDKHLAHIQVWNSRAQSICHGARLEGAMSPAHQYFGWYDRVTWRFVDHTTAAVRIMVASHKQMLTRYAVGSPEYNQITAVLKVVDRLHRITAQLPLEDAEGANPEVPEDTVRPSTSSTLGSHSHGQRAAPFQVVSRPDPPPPPHASPAPEFPPPPYASPIPEFPPPPHPSPAPEFPPRPAHVVPDLEIPLPTTHASSHSTIPSPTPPTFFDPAHLSLTPPSFDLGIDFNQTPPVMHTQSPSYSIGHIDHVPPHSDSMSFMPTPGLHTDPMITSLTHISSATPSSPAVVGSSVVGSQAKQPDVLVEHEQVVGLPLPPQGRPTRTRKPPSCGTGGHKAGHNAGPTMFIGDGAKLVRDAFKLAKEKSPCIIFIDEIEAIGTKRFDRDHLQFFGISYVIAATNRADILDPALLRSGRLDRKIEFPHPSEEARARILQIHSRKMNVHPDVNFEELARSTDDFNGAQLKAVCVEAGMLAPRRAATEVNHEDFNEDNHSVEEAGATIAAPDGDLPLLSSKNEGKHQEVEHVSSSVDAVNSTQVAKSSDDDHYSTSSSAFASGYADSESSAIDLNNLELPMPPQRFYYSERIPREQAELLNRLSKSDDSHGSQFLISQSRSNIGQQDSITECVDKLRDRVRCHYPFIGGKHFTCMEPSGWQMVWESFLQGSKPSKSLLSVPINLTVDKDNVILVFGKGCLHAVSSIDGVVLWKKDFSAESIEAQQIIQPLGNDKIYVVGFVGSSQFDVYQINAKNGELIKHTSAVFPDGFFGEVFSVSSDMLVSLDSTKSILVTINFQNGEISFKKTHISDLFEDHSGIADILPSKLSGVFAVKINTLLVFIRVTAEGVLEVVDKINNAAAVSDALSFSEGQQAFALVEHVDGKVLLTLKCSHDWNNDLLKESVEVGHQRGLVHKVFINNYIRTDRSYGFRALIVMEDHSLLLLQQGATVWSREEGLASIVDVTVSELPVERAGVSVAKVEQNLFEWLKGHILKLKGTLMLASSEDIAAIQGMRLKSSEISKMTRDHNGFRKLLIVLTRAGKLYALHTGDGRVVWSLLLPSLRKSGSCEHPTGLSVYQWQVPHHHAMDENPSVLVVGQCGPNSDASAVLSFVDTYTGKELNSLGLVHSVAQIIPLPFTDSTEQRLHLLIDTDKHAHLYPRTSEAIDIFQREFSNIYWYSVEVDNGIIRGHVLNRNCIGEVVDEFCFDSRELWSIVFPSESEKIIATVTRKLNEVVHTQAKVVADQDVTYKYISKNLLFVATATPKASGEIGTATPEEASLVVYLIDTVTGRILHRMAHYGSQGPVHAHTRHSLMHPFSWMGSSTEDVSKELASGGDSPPVHGEIVIDIEDRFSRDFLSDIFSKAIISEDSSGISPLHKDGAGLSINMENHEPKRWSYFQKLAQEGFVQKDVSLIDQDHFAFSSAVREVGVLDSQSQHNFGENNQKELPGIPGADNNILHPKYDHSQEKDTESVQFDIMMENLRIPESEYEEGKLESGNSGLPPLNHSLGDFDISTLQRRCSLEDWMEKLLSDIDLSRSAPVATFLELEAAARACRCFLNASWNQHYISFLILEMKPW</sequence>
<keyword evidence="8" id="KW-1185">Reference proteome</keyword>
<dbReference type="Proteomes" id="UP001459277">
    <property type="component" value="Unassembled WGS sequence"/>
</dbReference>
<feature type="domain" description="Aminotransferase-like plant mobile" evidence="3">
    <location>
        <begin position="508"/>
        <end position="866"/>
    </location>
</feature>
<dbReference type="PANTHER" id="PTHR21573">
    <property type="entry name" value="ER MEMBRANE PROTEIN COMPLEX SUBUNIT 1"/>
    <property type="match status" value="1"/>
</dbReference>
<feature type="domain" description="AAA ATPase AAA+ lid" evidence="5">
    <location>
        <begin position="1272"/>
        <end position="1316"/>
    </location>
</feature>
<dbReference type="PANTHER" id="PTHR21573:SF0">
    <property type="entry name" value="ER MEMBRANE PROTEIN COMPLEX SUBUNIT 1"/>
    <property type="match status" value="1"/>
</dbReference>
<evidence type="ECO:0000256" key="1">
    <source>
        <dbReference type="SAM" id="MobiDB-lite"/>
    </source>
</evidence>
<evidence type="ECO:0000259" key="4">
    <source>
        <dbReference type="Pfam" id="PF13456"/>
    </source>
</evidence>
<dbReference type="FunFam" id="1.10.8.60:FF:000009">
    <property type="entry name" value="26S protease regulatory subunit 6A"/>
    <property type="match status" value="1"/>
</dbReference>
<name>A0AAW2CUU2_9ROSI</name>
<dbReference type="Pfam" id="PF13456">
    <property type="entry name" value="RVT_3"/>
    <property type="match status" value="1"/>
</dbReference>
<feature type="compositionally biased region" description="Polar residues" evidence="1">
    <location>
        <begin position="1352"/>
        <end position="1366"/>
    </location>
</feature>
<comment type="caution">
    <text evidence="7">The sequence shown here is derived from an EMBL/GenBank/DDBJ whole genome shotgun (WGS) entry which is preliminary data.</text>
</comment>
<dbReference type="Gene3D" id="3.40.50.300">
    <property type="entry name" value="P-loop containing nucleotide triphosphate hydrolases"/>
    <property type="match status" value="1"/>
</dbReference>
<dbReference type="InterPro" id="IPR015943">
    <property type="entry name" value="WD40/YVTN_repeat-like_dom_sf"/>
</dbReference>
<dbReference type="InterPro" id="IPR012337">
    <property type="entry name" value="RNaseH-like_sf"/>
</dbReference>
<dbReference type="InterPro" id="IPR026895">
    <property type="entry name" value="EMC1"/>
</dbReference>
<dbReference type="Gene3D" id="3.30.420.10">
    <property type="entry name" value="Ribonuclease H-like superfamily/Ribonuclease H"/>
    <property type="match status" value="1"/>
</dbReference>
<dbReference type="Gene3D" id="1.10.8.60">
    <property type="match status" value="1"/>
</dbReference>
<evidence type="ECO:0000259" key="6">
    <source>
        <dbReference type="Pfam" id="PF25293"/>
    </source>
</evidence>
<dbReference type="Pfam" id="PF10536">
    <property type="entry name" value="PMD"/>
    <property type="match status" value="1"/>
</dbReference>
<dbReference type="GO" id="GO:0034975">
    <property type="term" value="P:protein folding in endoplasmic reticulum"/>
    <property type="evidence" value="ECO:0007669"/>
    <property type="project" value="TreeGrafter"/>
</dbReference>
<dbReference type="GO" id="GO:0004523">
    <property type="term" value="F:RNA-DNA hybrid ribonuclease activity"/>
    <property type="evidence" value="ECO:0007669"/>
    <property type="project" value="InterPro"/>
</dbReference>
<dbReference type="InterPro" id="IPR036397">
    <property type="entry name" value="RNaseH_sf"/>
</dbReference>
<feature type="region of interest" description="Disordered" evidence="1">
    <location>
        <begin position="923"/>
        <end position="1013"/>
    </location>
</feature>
<dbReference type="EMBL" id="JAZDWU010000005">
    <property type="protein sequence ID" value="KAL0001886.1"/>
    <property type="molecule type" value="Genomic_DNA"/>
</dbReference>
<dbReference type="Pfam" id="PF25293">
    <property type="entry name" value="Beta-prop_EMC1_N"/>
    <property type="match status" value="1"/>
</dbReference>
<dbReference type="Gene3D" id="2.130.10.10">
    <property type="entry name" value="YVTN repeat-like/Quinoprotein amine dehydrogenase"/>
    <property type="match status" value="1"/>
</dbReference>
<evidence type="ECO:0000313" key="7">
    <source>
        <dbReference type="EMBL" id="KAL0001886.1"/>
    </source>
</evidence>
<dbReference type="CDD" id="cd06222">
    <property type="entry name" value="RNase_H_like"/>
    <property type="match status" value="1"/>
</dbReference>
<dbReference type="InterPro" id="IPR011047">
    <property type="entry name" value="Quinoprotein_ADH-like_sf"/>
</dbReference>
<dbReference type="GO" id="GO:0072546">
    <property type="term" value="C:EMC complex"/>
    <property type="evidence" value="ECO:0007669"/>
    <property type="project" value="InterPro"/>
</dbReference>
<evidence type="ECO:0000259" key="2">
    <source>
        <dbReference type="Pfam" id="PF00004"/>
    </source>
</evidence>
<feature type="domain" description="EMC1 first beta-propeller" evidence="6">
    <location>
        <begin position="1481"/>
        <end position="1775"/>
    </location>
</feature>
<dbReference type="InterPro" id="IPR002156">
    <property type="entry name" value="RNaseH_domain"/>
</dbReference>
<reference evidence="7 8" key="1">
    <citation type="submission" date="2024-01" db="EMBL/GenBank/DDBJ databases">
        <title>A telomere-to-telomere, gap-free genome of sweet tea (Lithocarpus litseifolius).</title>
        <authorList>
            <person name="Zhou J."/>
        </authorList>
    </citation>
    <scope>NUCLEOTIDE SEQUENCE [LARGE SCALE GENOMIC DNA]</scope>
    <source>
        <strain evidence="7">Zhou-2022a</strain>
        <tissue evidence="7">Leaf</tissue>
    </source>
</reference>
<evidence type="ECO:0000313" key="8">
    <source>
        <dbReference type="Proteomes" id="UP001459277"/>
    </source>
</evidence>
<dbReference type="InterPro" id="IPR044730">
    <property type="entry name" value="RNase_H-like_dom_plant"/>
</dbReference>
<dbReference type="SUPFAM" id="SSF50998">
    <property type="entry name" value="Quinoprotein alcohol dehydrogenase-like"/>
    <property type="match status" value="1"/>
</dbReference>
<dbReference type="Pfam" id="PF17862">
    <property type="entry name" value="AAA_lid_3"/>
    <property type="match status" value="1"/>
</dbReference>
<evidence type="ECO:0000259" key="5">
    <source>
        <dbReference type="Pfam" id="PF17862"/>
    </source>
</evidence>
<dbReference type="GO" id="GO:0016887">
    <property type="term" value="F:ATP hydrolysis activity"/>
    <property type="evidence" value="ECO:0007669"/>
    <property type="project" value="InterPro"/>
</dbReference>
<dbReference type="GO" id="GO:0003676">
    <property type="term" value="F:nucleic acid binding"/>
    <property type="evidence" value="ECO:0007669"/>
    <property type="project" value="InterPro"/>
</dbReference>
<dbReference type="SUPFAM" id="SSF53098">
    <property type="entry name" value="Ribonuclease H-like"/>
    <property type="match status" value="1"/>
</dbReference>
<gene>
    <name evidence="7" type="ORF">SO802_015667</name>
</gene>
<dbReference type="SUPFAM" id="SSF52540">
    <property type="entry name" value="P-loop containing nucleoside triphosphate hydrolases"/>
    <property type="match status" value="1"/>
</dbReference>
<evidence type="ECO:0000259" key="3">
    <source>
        <dbReference type="Pfam" id="PF10536"/>
    </source>
</evidence>
<accession>A0AAW2CUU2</accession>
<feature type="region of interest" description="Disordered" evidence="1">
    <location>
        <begin position="2255"/>
        <end position="2278"/>
    </location>
</feature>
<proteinExistence type="predicted"/>
<dbReference type="InterPro" id="IPR003959">
    <property type="entry name" value="ATPase_AAA_core"/>
</dbReference>
<feature type="domain" description="RNase H type-1" evidence="4">
    <location>
        <begin position="350"/>
        <end position="429"/>
    </location>
</feature>
<protein>
    <submittedName>
        <fullName evidence="7">Uncharacterized protein</fullName>
    </submittedName>
</protein>
<dbReference type="InterPro" id="IPR019557">
    <property type="entry name" value="AminoTfrase-like_pln_mobile"/>
</dbReference>
<feature type="region of interest" description="Disordered" evidence="1">
    <location>
        <begin position="1344"/>
        <end position="1377"/>
    </location>
</feature>
<feature type="compositionally biased region" description="Low complexity" evidence="1">
    <location>
        <begin position="942"/>
        <end position="951"/>
    </location>
</feature>
<feature type="region of interest" description="Disordered" evidence="1">
    <location>
        <begin position="1139"/>
        <end position="1170"/>
    </location>
</feature>
<dbReference type="Pfam" id="PF00004">
    <property type="entry name" value="AAA"/>
    <property type="match status" value="1"/>
</dbReference>
<dbReference type="InterPro" id="IPR041569">
    <property type="entry name" value="AAA_lid_3"/>
</dbReference>